<dbReference type="EMBL" id="JAUSUD010000010">
    <property type="protein sequence ID" value="MDQ0231150.1"/>
    <property type="molecule type" value="Genomic_DNA"/>
</dbReference>
<sequence>MNTTDRPVKKTATQLLISIIVLVIVMISSISLLSFMFANHAIESGNTSSLLWSLLGTTAFITIVCFTILYFFIMKKLKGIKTIVSTTAMLAAGKLYETPIKEGSDEFGQIAHSLNKINEGLRVFFRNLLASGKTLESSSKELSSLSEITNATSQEIGTALNEISRGSVSQAADIESTSQMASDLQDSIDNMSKESHVIIQLTKDCAQAVQTGKESVTGLQASNKENANMLDQISMGITTLFQSVDQISGIVTTIDNISKQTNLLALNASIEAARAGEHGKGFAVVAEEVRKLAEETNQATSQIQTMIQDIEKETENTVLVMAQTAEISNGLNSSVLETESEFNEISTSINRIIEGITTLNGEIEKVSANGVRIVDSIQNVSAVAEQTAASTEQITASVDEQIHSIHAITKSSATVKEISATINDIVINIAEKS</sequence>
<keyword evidence="6" id="KW-1185">Reference proteome</keyword>
<keyword evidence="1 2" id="KW-0807">Transducer</keyword>
<comment type="caution">
    <text evidence="5">The sequence shown here is derived from an EMBL/GenBank/DDBJ whole genome shotgun (WGS) entry which is preliminary data.</text>
</comment>
<dbReference type="PROSITE" id="PS50111">
    <property type="entry name" value="CHEMOTAXIS_TRANSDUC_2"/>
    <property type="match status" value="1"/>
</dbReference>
<name>A0ABT9ZGP7_9BACI</name>
<protein>
    <submittedName>
        <fullName evidence="5">Methyl-accepting chemotaxis protein</fullName>
    </submittedName>
</protein>
<feature type="transmembrane region" description="Helical" evidence="3">
    <location>
        <begin position="12"/>
        <end position="38"/>
    </location>
</feature>
<evidence type="ECO:0000256" key="3">
    <source>
        <dbReference type="SAM" id="Phobius"/>
    </source>
</evidence>
<dbReference type="Gene3D" id="6.10.340.10">
    <property type="match status" value="1"/>
</dbReference>
<dbReference type="Gene3D" id="1.10.287.950">
    <property type="entry name" value="Methyl-accepting chemotaxis protein"/>
    <property type="match status" value="1"/>
</dbReference>
<keyword evidence="3" id="KW-1133">Transmembrane helix</keyword>
<dbReference type="InterPro" id="IPR004089">
    <property type="entry name" value="MCPsignal_dom"/>
</dbReference>
<evidence type="ECO:0000256" key="2">
    <source>
        <dbReference type="PROSITE-ProRule" id="PRU00284"/>
    </source>
</evidence>
<evidence type="ECO:0000313" key="6">
    <source>
        <dbReference type="Proteomes" id="UP001234495"/>
    </source>
</evidence>
<accession>A0ABT9ZGP7</accession>
<dbReference type="SUPFAM" id="SSF58104">
    <property type="entry name" value="Methyl-accepting chemotaxis protein (MCP) signaling domain"/>
    <property type="match status" value="1"/>
</dbReference>
<reference evidence="5 6" key="1">
    <citation type="submission" date="2023-07" db="EMBL/GenBank/DDBJ databases">
        <title>Genomic Encyclopedia of Type Strains, Phase IV (KMG-IV): sequencing the most valuable type-strain genomes for metagenomic binning, comparative biology and taxonomic classification.</title>
        <authorList>
            <person name="Goeker M."/>
        </authorList>
    </citation>
    <scope>NUCLEOTIDE SEQUENCE [LARGE SCALE GENOMIC DNA]</scope>
    <source>
        <strain evidence="5 6">DSM 29005</strain>
    </source>
</reference>
<evidence type="ECO:0000259" key="4">
    <source>
        <dbReference type="PROSITE" id="PS50111"/>
    </source>
</evidence>
<gene>
    <name evidence="5" type="ORF">J2S19_002412</name>
</gene>
<dbReference type="RefSeq" id="WP_307341597.1">
    <property type="nucleotide sequence ID" value="NZ_JAUSUD010000010.1"/>
</dbReference>
<organism evidence="5 6">
    <name type="scientific">Metabacillus malikii</name>
    <dbReference type="NCBI Taxonomy" id="1504265"/>
    <lineage>
        <taxon>Bacteria</taxon>
        <taxon>Bacillati</taxon>
        <taxon>Bacillota</taxon>
        <taxon>Bacilli</taxon>
        <taxon>Bacillales</taxon>
        <taxon>Bacillaceae</taxon>
        <taxon>Metabacillus</taxon>
    </lineage>
</organism>
<evidence type="ECO:0000256" key="1">
    <source>
        <dbReference type="ARBA" id="ARBA00023224"/>
    </source>
</evidence>
<evidence type="ECO:0000313" key="5">
    <source>
        <dbReference type="EMBL" id="MDQ0231150.1"/>
    </source>
</evidence>
<keyword evidence="3" id="KW-0812">Transmembrane</keyword>
<dbReference type="Proteomes" id="UP001234495">
    <property type="component" value="Unassembled WGS sequence"/>
</dbReference>
<proteinExistence type="predicted"/>
<keyword evidence="3" id="KW-0472">Membrane</keyword>
<dbReference type="PANTHER" id="PTHR32089">
    <property type="entry name" value="METHYL-ACCEPTING CHEMOTAXIS PROTEIN MCPB"/>
    <property type="match status" value="1"/>
</dbReference>
<dbReference type="Pfam" id="PF00015">
    <property type="entry name" value="MCPsignal"/>
    <property type="match status" value="1"/>
</dbReference>
<feature type="transmembrane region" description="Helical" evidence="3">
    <location>
        <begin position="50"/>
        <end position="73"/>
    </location>
</feature>
<dbReference type="PANTHER" id="PTHR32089:SF114">
    <property type="entry name" value="METHYL-ACCEPTING CHEMOTAXIS PROTEIN MCPB"/>
    <property type="match status" value="1"/>
</dbReference>
<dbReference type="SMART" id="SM00283">
    <property type="entry name" value="MA"/>
    <property type="match status" value="1"/>
</dbReference>
<feature type="domain" description="Methyl-accepting transducer" evidence="4">
    <location>
        <begin position="145"/>
        <end position="395"/>
    </location>
</feature>